<dbReference type="GO" id="GO:0005975">
    <property type="term" value="P:carbohydrate metabolic process"/>
    <property type="evidence" value="ECO:0007669"/>
    <property type="project" value="InterPro"/>
</dbReference>
<dbReference type="SUPFAM" id="SSF48208">
    <property type="entry name" value="Six-hairpin glycosidases"/>
    <property type="match status" value="1"/>
</dbReference>
<evidence type="ECO:0000259" key="2">
    <source>
        <dbReference type="Pfam" id="PF17390"/>
    </source>
</evidence>
<gene>
    <name evidence="3" type="ORF">TOPH_06120</name>
</gene>
<name>A0A0L0N591_TOLOC</name>
<comment type="caution">
    <text evidence="3">The sequence shown here is derived from an EMBL/GenBank/DDBJ whole genome shotgun (WGS) entry which is preliminary data.</text>
</comment>
<dbReference type="STRING" id="1163406.A0A0L0N591"/>
<evidence type="ECO:0000313" key="3">
    <source>
        <dbReference type="EMBL" id="KND89181.1"/>
    </source>
</evidence>
<dbReference type="InterPro" id="IPR035396">
    <property type="entry name" value="Bac_rhamnosid6H"/>
</dbReference>
<dbReference type="OrthoDB" id="10036721at2759"/>
<dbReference type="GO" id="GO:0003824">
    <property type="term" value="F:catalytic activity"/>
    <property type="evidence" value="ECO:0007669"/>
    <property type="project" value="UniProtKB-ARBA"/>
</dbReference>
<dbReference type="InterPro" id="IPR012341">
    <property type="entry name" value="6hp_glycosidase-like_sf"/>
</dbReference>
<proteinExistence type="predicted"/>
<dbReference type="Pfam" id="PF17390">
    <property type="entry name" value="Bac_rhamnosid_C"/>
    <property type="match status" value="1"/>
</dbReference>
<evidence type="ECO:0008006" key="5">
    <source>
        <dbReference type="Google" id="ProtNLM"/>
    </source>
</evidence>
<dbReference type="AlphaFoldDB" id="A0A0L0N591"/>
<dbReference type="PANTHER" id="PTHR34987">
    <property type="entry name" value="C, PUTATIVE (AFU_ORTHOLOGUE AFUA_3G02880)-RELATED"/>
    <property type="match status" value="1"/>
</dbReference>
<keyword evidence="4" id="KW-1185">Reference proteome</keyword>
<accession>A0A0L0N591</accession>
<dbReference type="EMBL" id="LFRF01000020">
    <property type="protein sequence ID" value="KND89181.1"/>
    <property type="molecule type" value="Genomic_DNA"/>
</dbReference>
<dbReference type="Gene3D" id="2.60.420.10">
    <property type="entry name" value="Maltose phosphorylase, domain 3"/>
    <property type="match status" value="1"/>
</dbReference>
<dbReference type="Gene3D" id="1.50.10.10">
    <property type="match status" value="1"/>
</dbReference>
<dbReference type="InterPro" id="IPR035398">
    <property type="entry name" value="Bac_rhamnosid_C"/>
</dbReference>
<dbReference type="InterPro" id="IPR008928">
    <property type="entry name" value="6-hairpin_glycosidase_sf"/>
</dbReference>
<evidence type="ECO:0000313" key="4">
    <source>
        <dbReference type="Proteomes" id="UP000036947"/>
    </source>
</evidence>
<organism evidence="3 4">
    <name type="scientific">Tolypocladium ophioglossoides (strain CBS 100239)</name>
    <name type="common">Snaketongue truffleclub</name>
    <name type="synonym">Elaphocordyceps ophioglossoides</name>
    <dbReference type="NCBI Taxonomy" id="1163406"/>
    <lineage>
        <taxon>Eukaryota</taxon>
        <taxon>Fungi</taxon>
        <taxon>Dikarya</taxon>
        <taxon>Ascomycota</taxon>
        <taxon>Pezizomycotina</taxon>
        <taxon>Sordariomycetes</taxon>
        <taxon>Hypocreomycetidae</taxon>
        <taxon>Hypocreales</taxon>
        <taxon>Ophiocordycipitaceae</taxon>
        <taxon>Tolypocladium</taxon>
    </lineage>
</organism>
<reference evidence="3 4" key="1">
    <citation type="journal article" date="2015" name="BMC Genomics">
        <title>The genome of the truffle-parasite Tolypocladium ophioglossoides and the evolution of antifungal peptaibiotics.</title>
        <authorList>
            <person name="Quandt C.A."/>
            <person name="Bushley K.E."/>
            <person name="Spatafora J.W."/>
        </authorList>
    </citation>
    <scope>NUCLEOTIDE SEQUENCE [LARGE SCALE GENOMIC DNA]</scope>
    <source>
        <strain evidence="3 4">CBS 100239</strain>
    </source>
</reference>
<protein>
    <recommendedName>
        <fullName evidence="5">Alpha-L-rhamnosidase</fullName>
    </recommendedName>
</protein>
<dbReference type="Proteomes" id="UP000036947">
    <property type="component" value="Unassembled WGS sequence"/>
</dbReference>
<feature type="domain" description="Alpha-L-rhamnosidase six-hairpin glycosidase" evidence="1">
    <location>
        <begin position="284"/>
        <end position="467"/>
    </location>
</feature>
<evidence type="ECO:0000259" key="1">
    <source>
        <dbReference type="Pfam" id="PF17389"/>
    </source>
</evidence>
<dbReference type="Pfam" id="PF17389">
    <property type="entry name" value="Bac_rhamnosid6H"/>
    <property type="match status" value="1"/>
</dbReference>
<sequence length="737" mass="79984">MAPTDWLRYALAVTAAVAGAASSSRLASNNLQQHGRHSWQRFVRSPDSNIVRPAGIISHETVGNVSNPDGMIDGKWPTVLTRSNVNSTPPTVVVDFGQNVVGILTINFAGSHNISEGFPGIRLAFSETMEHLKDRSDFTRSDNAAGIRYNEPLRFNYNVHVVTFPIYADMRVPGDLHGCQHGRQVCSDGLHGFRYLKIWLGALESDAPFTSAAGSIAISSLSLQWAAYLGTADTFTGWFECSDEKLTQWWFDGVYTVDLGTNLFLANEAEPRRASSPTLEGKEVLFDGAKRDRDPYLGDLAVASLTSYLSHNFSESTRNVLEDLALHQRADGWIPPASINNYTLPLFDYPLWWVICSVDLVMYTGDTPYAATYWNVLVKTLDEYYPQYMSNSTKLLVKAAEMGYGDYAFLPRSGPVTYYTALLVHALSYAAQLASYLGHKDEANRWTARAAEVGSALMKHNFDASVGAFYDGGPCPDAPAGTYCNVHAQDGNSIAVLAGITDKNVSSRILDYWAKAAARPYGNAFYDSSVLSPGDHFSDRVYAFISYFELAARLSTPGAAASAFDEIRRLYGWMSSHDPKITMWEGIGPNGTAYQGAFTSMAHGWSTGIVPLMTNHVLGVKPLEPGFNKWQVCPVMGGGGLSWARGVVPTPNGGLHVSWARRETHAGSVFLLEVKAPEGTTGIICVPTIGFASGKVKLDGREVSKSSSSAPQGWNGDHGSIVAISVDGGDHSITVGI</sequence>
<feature type="domain" description="Alpha-L-rhamnosidase C-terminal" evidence="2">
    <location>
        <begin position="619"/>
        <end position="689"/>
    </location>
</feature>
<dbReference type="PANTHER" id="PTHR34987:SF5">
    <property type="entry name" value="ALPHA-RHAMNOSIDASE"/>
    <property type="match status" value="1"/>
</dbReference>